<gene>
    <name evidence="1" type="ORF">KHA99_16425</name>
</gene>
<proteinExistence type="predicted"/>
<name>A0A942U7F7_9BACI</name>
<evidence type="ECO:0000313" key="2">
    <source>
        <dbReference type="Proteomes" id="UP000679749"/>
    </source>
</evidence>
<protein>
    <submittedName>
        <fullName evidence="1">Uncharacterized protein</fullName>
    </submittedName>
</protein>
<evidence type="ECO:0000313" key="1">
    <source>
        <dbReference type="EMBL" id="MBS4214043.1"/>
    </source>
</evidence>
<dbReference type="RefSeq" id="WP_213118543.1">
    <property type="nucleotide sequence ID" value="NZ_JAGYPF010000003.1"/>
</dbReference>
<dbReference type="EMBL" id="JAGYPF010000003">
    <property type="protein sequence ID" value="MBS4214043.1"/>
    <property type="molecule type" value="Genomic_DNA"/>
</dbReference>
<comment type="caution">
    <text evidence="1">The sequence shown here is derived from an EMBL/GenBank/DDBJ whole genome shotgun (WGS) entry which is preliminary data.</text>
</comment>
<dbReference type="Proteomes" id="UP000679749">
    <property type="component" value="Unassembled WGS sequence"/>
</dbReference>
<accession>A0A942U7F7</accession>
<sequence>MNRPFEIQPLRLLGGWTVEFNNFYECEPDNCNDFGEYFVEDLLQLTNSKHKLVLDVGWYPDSDKNGTYKLFLIKDFNWEKPLEYFESRNTKEIVEKIEYWTNYGFYQKYL</sequence>
<reference evidence="1" key="1">
    <citation type="submission" date="2021-05" db="EMBL/GenBank/DDBJ databases">
        <title>Novel Bacillus species.</title>
        <authorList>
            <person name="Liu G."/>
        </authorList>
    </citation>
    <scope>NUCLEOTIDE SEQUENCE</scope>
    <source>
        <strain evidence="1">FJAT-49825</strain>
    </source>
</reference>
<keyword evidence="2" id="KW-1185">Reference proteome</keyword>
<organism evidence="1 2">
    <name type="scientific">Neobacillus rhizophilus</name>
    <dbReference type="NCBI Taxonomy" id="2833579"/>
    <lineage>
        <taxon>Bacteria</taxon>
        <taxon>Bacillati</taxon>
        <taxon>Bacillota</taxon>
        <taxon>Bacilli</taxon>
        <taxon>Bacillales</taxon>
        <taxon>Bacillaceae</taxon>
        <taxon>Neobacillus</taxon>
    </lineage>
</organism>
<dbReference type="AlphaFoldDB" id="A0A942U7F7"/>